<dbReference type="EMBL" id="JAAGVY010000037">
    <property type="protein sequence ID" value="NEN24994.1"/>
    <property type="molecule type" value="Genomic_DNA"/>
</dbReference>
<evidence type="ECO:0000313" key="4">
    <source>
        <dbReference type="Proteomes" id="UP000486602"/>
    </source>
</evidence>
<feature type="compositionally biased region" description="Polar residues" evidence="1">
    <location>
        <begin position="122"/>
        <end position="141"/>
    </location>
</feature>
<feature type="region of interest" description="Disordered" evidence="1">
    <location>
        <begin position="121"/>
        <end position="168"/>
    </location>
</feature>
<sequence>MHNHLLSGSSINGTIVQNRNGDSIGNIKDVMIDTRFGEISYAVLEVDSGFLNLGSKYFAVPLQAFEFDFEHKRVLMDITRERLENAPGFDKEDWPSGPQSDFIGSVYDFYEVPLTDRYSAEMPSNRNSLSGNAATRQTSGGFKSEGSDQQEETSYDHSIKGSYNKSIH</sequence>
<gene>
    <name evidence="3" type="ORF">G3O08_15950</name>
</gene>
<comment type="caution">
    <text evidence="3">The sequence shown here is derived from an EMBL/GenBank/DDBJ whole genome shotgun (WGS) entry which is preliminary data.</text>
</comment>
<protein>
    <submittedName>
        <fullName evidence="3">PRC-barrel domain containing protein</fullName>
    </submittedName>
</protein>
<dbReference type="Pfam" id="PF05239">
    <property type="entry name" value="PRC"/>
    <property type="match status" value="1"/>
</dbReference>
<evidence type="ECO:0000313" key="3">
    <source>
        <dbReference type="EMBL" id="NEN24994.1"/>
    </source>
</evidence>
<dbReference type="SUPFAM" id="SSF50346">
    <property type="entry name" value="PRC-barrel domain"/>
    <property type="match status" value="1"/>
</dbReference>
<dbReference type="InterPro" id="IPR027275">
    <property type="entry name" value="PRC-brl_dom"/>
</dbReference>
<dbReference type="InterPro" id="IPR011033">
    <property type="entry name" value="PRC_barrel-like_sf"/>
</dbReference>
<reference evidence="3 4" key="1">
    <citation type="submission" date="2020-02" db="EMBL/GenBank/DDBJ databases">
        <title>Out from the shadows clarifying the taxonomy of the family Cryomorphaceae and related taxa by utilizing the GTDB taxonomic framework.</title>
        <authorList>
            <person name="Bowman J.P."/>
        </authorList>
    </citation>
    <scope>NUCLEOTIDE SEQUENCE [LARGE SCALE GENOMIC DNA]</scope>
    <source>
        <strain evidence="3 4">QSSC 1-22</strain>
    </source>
</reference>
<feature type="domain" description="PRC-barrel" evidence="2">
    <location>
        <begin position="7"/>
        <end position="82"/>
    </location>
</feature>
<dbReference type="AlphaFoldDB" id="A0A7K3WU15"/>
<keyword evidence="4" id="KW-1185">Reference proteome</keyword>
<evidence type="ECO:0000259" key="2">
    <source>
        <dbReference type="Pfam" id="PF05239"/>
    </source>
</evidence>
<accession>A0A7K3WU15</accession>
<organism evidence="3 4">
    <name type="scientific">Cryomorpha ignava</name>
    <dbReference type="NCBI Taxonomy" id="101383"/>
    <lineage>
        <taxon>Bacteria</taxon>
        <taxon>Pseudomonadati</taxon>
        <taxon>Bacteroidota</taxon>
        <taxon>Flavobacteriia</taxon>
        <taxon>Flavobacteriales</taxon>
        <taxon>Cryomorphaceae</taxon>
        <taxon>Cryomorpha</taxon>
    </lineage>
</organism>
<evidence type="ECO:0000256" key="1">
    <source>
        <dbReference type="SAM" id="MobiDB-lite"/>
    </source>
</evidence>
<dbReference type="Proteomes" id="UP000486602">
    <property type="component" value="Unassembled WGS sequence"/>
</dbReference>
<dbReference type="PANTHER" id="PTHR36505:SF1">
    <property type="entry name" value="BLR1072 PROTEIN"/>
    <property type="match status" value="1"/>
</dbReference>
<dbReference type="PANTHER" id="PTHR36505">
    <property type="entry name" value="BLR1072 PROTEIN"/>
    <property type="match status" value="1"/>
</dbReference>
<dbReference type="Gene3D" id="2.30.30.240">
    <property type="entry name" value="PRC-barrel domain"/>
    <property type="match status" value="1"/>
</dbReference>
<name>A0A7K3WU15_9FLAO</name>
<proteinExistence type="predicted"/>